<dbReference type="PANTHER" id="PTHR38899">
    <property type="entry name" value="DOMAIN OOKINETE PROTEIN, PUTATIVE-RELATED"/>
    <property type="match status" value="1"/>
</dbReference>
<dbReference type="PANTHER" id="PTHR38899:SF1">
    <property type="entry name" value="PROTEIN KINASE"/>
    <property type="match status" value="1"/>
</dbReference>
<reference evidence="3 4" key="1">
    <citation type="submission" date="2024-02" db="EMBL/GenBank/DDBJ databases">
        <authorList>
            <person name="Chen Y."/>
            <person name="Shah S."/>
            <person name="Dougan E. K."/>
            <person name="Thang M."/>
            <person name="Chan C."/>
        </authorList>
    </citation>
    <scope>NUCLEOTIDE SEQUENCE [LARGE SCALE GENOMIC DNA]</scope>
</reference>
<evidence type="ECO:0000256" key="1">
    <source>
        <dbReference type="SAM" id="MobiDB-lite"/>
    </source>
</evidence>
<keyword evidence="2" id="KW-0472">Membrane</keyword>
<gene>
    <name evidence="3" type="ORF">SCF082_LOCUS817</name>
</gene>
<evidence type="ECO:0000313" key="3">
    <source>
        <dbReference type="EMBL" id="CAK8987057.1"/>
    </source>
</evidence>
<organism evidence="3 4">
    <name type="scientific">Durusdinium trenchii</name>
    <dbReference type="NCBI Taxonomy" id="1381693"/>
    <lineage>
        <taxon>Eukaryota</taxon>
        <taxon>Sar</taxon>
        <taxon>Alveolata</taxon>
        <taxon>Dinophyceae</taxon>
        <taxon>Suessiales</taxon>
        <taxon>Symbiodiniaceae</taxon>
        <taxon>Durusdinium</taxon>
    </lineage>
</organism>
<feature type="transmembrane region" description="Helical" evidence="2">
    <location>
        <begin position="397"/>
        <end position="417"/>
    </location>
</feature>
<sequence>MDSEGLEGEIASHPEGDPHTVNDGFGGIDLEEEIPEENELPEGQNEEDEQPDHADESIARREKLIRLMERFQSTRPEMIRAVRVYQMLICFGQVFWAAGSKDFYHFSEAEQHVDAFLSHSWQVKSWEKILLLMVLKNLLPACVIGTLGSLLMMIPCLFFKLGVQFYCWCCCVGLILWLMTFVFWRSRSTVFVDRMCINQFDLRMKAEGILNIGAVLKASKSLLVVWDESYADRLWCMFEIAAFLKAHPEAVAEKPEMVQVRPLLLGFPVCLGSVSMLAQGVFVLVEPFDNVIFWPVVLLFAAMQALYLVHAFRGYFRSLEATNQRLQQFQLQKCHCWCCSVNHVNPASGQPIQLCDREIVCQCVMRWYGSEEEFDNSVRSVVASALKQQMGSDAIDYPLVLGATAPILWAAIDLAVLWHSQDQLFHVPLYTIRAFSLWLWTLPTAATFGLWFARCFRAQGQSMCTELLKDFLVVTLAMPSLIVFVTLQELTFFLLEDEWLIGTVIVFDWDDTLLPTTAVVDGELDSKKSILEAHAEHVRETLQLAASLGRVAIVTLAARPWLQVSAKRYMPSVDWEHLFHELNIPIVYSREVLDKRHMMAASQEPGIDLYVMCKRKAMSQARSFLTKPASCSSSPLGIPTWRLRQPWT</sequence>
<dbReference type="EMBL" id="CAXAMM010000336">
    <property type="protein sequence ID" value="CAK8987057.1"/>
    <property type="molecule type" value="Genomic_DNA"/>
</dbReference>
<feature type="transmembrane region" description="Helical" evidence="2">
    <location>
        <begin position="163"/>
        <end position="184"/>
    </location>
</feature>
<comment type="caution">
    <text evidence="3">The sequence shown here is derived from an EMBL/GenBank/DDBJ whole genome shotgun (WGS) entry which is preliminary data.</text>
</comment>
<feature type="transmembrane region" description="Helical" evidence="2">
    <location>
        <begin position="468"/>
        <end position="487"/>
    </location>
</feature>
<keyword evidence="2" id="KW-1133">Transmembrane helix</keyword>
<feature type="transmembrane region" description="Helical" evidence="2">
    <location>
        <begin position="263"/>
        <end position="285"/>
    </location>
</feature>
<protein>
    <submittedName>
        <fullName evidence="3">Uncharacterized protein</fullName>
    </submittedName>
</protein>
<proteinExistence type="predicted"/>
<keyword evidence="2" id="KW-0812">Transmembrane</keyword>
<evidence type="ECO:0000256" key="2">
    <source>
        <dbReference type="SAM" id="Phobius"/>
    </source>
</evidence>
<feature type="transmembrane region" description="Helical" evidence="2">
    <location>
        <begin position="437"/>
        <end position="456"/>
    </location>
</feature>
<accession>A0ABP0HA34</accession>
<keyword evidence="4" id="KW-1185">Reference proteome</keyword>
<dbReference type="Proteomes" id="UP001642464">
    <property type="component" value="Unassembled WGS sequence"/>
</dbReference>
<feature type="transmembrane region" description="Helical" evidence="2">
    <location>
        <begin position="129"/>
        <end position="151"/>
    </location>
</feature>
<feature type="compositionally biased region" description="Basic and acidic residues" evidence="1">
    <location>
        <begin position="10"/>
        <end position="20"/>
    </location>
</feature>
<feature type="transmembrane region" description="Helical" evidence="2">
    <location>
        <begin position="291"/>
        <end position="309"/>
    </location>
</feature>
<name>A0ABP0HA34_9DINO</name>
<evidence type="ECO:0000313" key="4">
    <source>
        <dbReference type="Proteomes" id="UP001642464"/>
    </source>
</evidence>
<feature type="compositionally biased region" description="Acidic residues" evidence="1">
    <location>
        <begin position="29"/>
        <end position="50"/>
    </location>
</feature>
<feature type="region of interest" description="Disordered" evidence="1">
    <location>
        <begin position="1"/>
        <end position="56"/>
    </location>
</feature>